<evidence type="ECO:0000256" key="1">
    <source>
        <dbReference type="SAM" id="Coils"/>
    </source>
</evidence>
<dbReference type="Proteomes" id="UP001197093">
    <property type="component" value="Unassembled WGS sequence"/>
</dbReference>
<gene>
    <name evidence="3" type="ORF">NEMBOFW57_009676</name>
</gene>
<feature type="coiled-coil region" evidence="1">
    <location>
        <begin position="111"/>
        <end position="138"/>
    </location>
</feature>
<organism evidence="3 4">
    <name type="scientific">Staphylotrichum longicolle</name>
    <dbReference type="NCBI Taxonomy" id="669026"/>
    <lineage>
        <taxon>Eukaryota</taxon>
        <taxon>Fungi</taxon>
        <taxon>Dikarya</taxon>
        <taxon>Ascomycota</taxon>
        <taxon>Pezizomycotina</taxon>
        <taxon>Sordariomycetes</taxon>
        <taxon>Sordariomycetidae</taxon>
        <taxon>Sordariales</taxon>
        <taxon>Chaetomiaceae</taxon>
        <taxon>Staphylotrichum</taxon>
    </lineage>
</organism>
<feature type="compositionally biased region" description="Low complexity" evidence="2">
    <location>
        <begin position="307"/>
        <end position="317"/>
    </location>
</feature>
<feature type="region of interest" description="Disordered" evidence="2">
    <location>
        <begin position="195"/>
        <end position="227"/>
    </location>
</feature>
<dbReference type="AlphaFoldDB" id="A0AAD4EPF7"/>
<dbReference type="Gene3D" id="4.10.1000.40">
    <property type="match status" value="1"/>
</dbReference>
<dbReference type="EMBL" id="JAHCVI010000005">
    <property type="protein sequence ID" value="KAG7285056.1"/>
    <property type="molecule type" value="Genomic_DNA"/>
</dbReference>
<keyword evidence="1" id="KW-0175">Coiled coil</keyword>
<feature type="compositionally biased region" description="Polar residues" evidence="2">
    <location>
        <begin position="293"/>
        <end position="306"/>
    </location>
</feature>
<name>A0AAD4EPF7_9PEZI</name>
<feature type="compositionally biased region" description="Polar residues" evidence="2">
    <location>
        <begin position="195"/>
        <end position="219"/>
    </location>
</feature>
<protein>
    <submittedName>
        <fullName evidence="3">Uncharacterized protein</fullName>
    </submittedName>
</protein>
<sequence length="372" mass="40835">MPSPPMPMRSDVTSVLSLAQSVADDFSRAPAVFSPGERAATELVAELIAYQQFNSSRIDPHPNNQSSFESSLTANLQPCRDALRNMLKIRQKYGGESQFGVMEGIRWRRDEKQFEQEAATLQQDTRRLRELVQELRRSAATSTWANQRQVQDEYRPNRDGAFGAPVLQTIVSISGVPFAAHPAPVQTQRASTTGFTSQNSFTSQHSYTSQNSFTSQTPGPTEMCPNGSGCRRPRCHLDYLHPNAPKCENGRNCGTQNCEKWHPKSAHCPKGPSCPIVGCEKAHPWPREPVSPLMSSYAPTENSFSPTTTGSVGSVTQPGPVVVVTTTFGNGNPRNQINGTMPGNQACPEAMAQAQMKEQRPPQYIAELSARQ</sequence>
<feature type="region of interest" description="Disordered" evidence="2">
    <location>
        <begin position="293"/>
        <end position="317"/>
    </location>
</feature>
<keyword evidence="4" id="KW-1185">Reference proteome</keyword>
<accession>A0AAD4EPF7</accession>
<proteinExistence type="predicted"/>
<comment type="caution">
    <text evidence="3">The sequence shown here is derived from an EMBL/GenBank/DDBJ whole genome shotgun (WGS) entry which is preliminary data.</text>
</comment>
<feature type="region of interest" description="Disordered" evidence="2">
    <location>
        <begin position="349"/>
        <end position="372"/>
    </location>
</feature>
<evidence type="ECO:0000256" key="2">
    <source>
        <dbReference type="SAM" id="MobiDB-lite"/>
    </source>
</evidence>
<reference evidence="3" key="1">
    <citation type="submission" date="2023-02" db="EMBL/GenBank/DDBJ databases">
        <authorList>
            <person name="Palmer J.M."/>
        </authorList>
    </citation>
    <scope>NUCLEOTIDE SEQUENCE</scope>
    <source>
        <strain evidence="3">FW57</strain>
    </source>
</reference>
<evidence type="ECO:0000313" key="4">
    <source>
        <dbReference type="Proteomes" id="UP001197093"/>
    </source>
</evidence>
<evidence type="ECO:0000313" key="3">
    <source>
        <dbReference type="EMBL" id="KAG7285056.1"/>
    </source>
</evidence>